<accession>A0A1H4MDW4</accession>
<dbReference type="Proteomes" id="UP000199064">
    <property type="component" value="Unassembled WGS sequence"/>
</dbReference>
<sequence length="134" mass="13934">MISCRGNTSWFGNLRRDAKLFAAVGCLSLLMGLLQPLALASAAPASYGFVICTTYGIGTASDDSREHPRTTECPLCLSGHTCGFQFSPATPQLLALVLPVPQENGAAVSHWGDGPRTNPASDTAHGIRAPPAPA</sequence>
<name>A0A1H4MDW4_9HYPH</name>
<dbReference type="EMBL" id="FNSL01000001">
    <property type="protein sequence ID" value="SEB80908.1"/>
    <property type="molecule type" value="Genomic_DNA"/>
</dbReference>
<evidence type="ECO:0000313" key="2">
    <source>
        <dbReference type="EMBL" id="SEB80908.1"/>
    </source>
</evidence>
<evidence type="ECO:0000313" key="3">
    <source>
        <dbReference type="Proteomes" id="UP000199064"/>
    </source>
</evidence>
<reference evidence="3" key="1">
    <citation type="submission" date="2016-10" db="EMBL/GenBank/DDBJ databases">
        <authorList>
            <person name="Varghese N."/>
            <person name="Submissions S."/>
        </authorList>
    </citation>
    <scope>NUCLEOTIDE SEQUENCE [LARGE SCALE GENOMIC DNA]</scope>
    <source>
        <strain evidence="3">ES.061</strain>
    </source>
</reference>
<evidence type="ECO:0000256" key="1">
    <source>
        <dbReference type="SAM" id="MobiDB-lite"/>
    </source>
</evidence>
<gene>
    <name evidence="2" type="ORF">SAMN05216452_3258</name>
</gene>
<dbReference type="AlphaFoldDB" id="A0A1H4MDW4"/>
<evidence type="ECO:0008006" key="4">
    <source>
        <dbReference type="Google" id="ProtNLM"/>
    </source>
</evidence>
<organism evidence="2 3">
    <name type="scientific">Nitratireductor aquibiodomus</name>
    <dbReference type="NCBI Taxonomy" id="204799"/>
    <lineage>
        <taxon>Bacteria</taxon>
        <taxon>Pseudomonadati</taxon>
        <taxon>Pseudomonadota</taxon>
        <taxon>Alphaproteobacteria</taxon>
        <taxon>Hyphomicrobiales</taxon>
        <taxon>Phyllobacteriaceae</taxon>
        <taxon>Nitratireductor</taxon>
    </lineage>
</organism>
<dbReference type="RefSeq" id="WP_177174989.1">
    <property type="nucleotide sequence ID" value="NZ_FNSL01000001.1"/>
</dbReference>
<protein>
    <recommendedName>
        <fullName evidence="4">DUF2946 domain-containing protein</fullName>
    </recommendedName>
</protein>
<feature type="region of interest" description="Disordered" evidence="1">
    <location>
        <begin position="107"/>
        <end position="134"/>
    </location>
</feature>
<proteinExistence type="predicted"/>
<keyword evidence="3" id="KW-1185">Reference proteome</keyword>